<name>A0A1C6G9V1_9FIRM</name>
<feature type="transmembrane region" description="Helical" evidence="7">
    <location>
        <begin position="45"/>
        <end position="69"/>
    </location>
</feature>
<feature type="transmembrane region" description="Helical" evidence="7">
    <location>
        <begin position="90"/>
        <end position="113"/>
    </location>
</feature>
<dbReference type="AlphaFoldDB" id="A0A1C6G9V1"/>
<feature type="transmembrane region" description="Helical" evidence="7">
    <location>
        <begin position="305"/>
        <end position="334"/>
    </location>
</feature>
<dbReference type="NCBIfam" id="NF037979">
    <property type="entry name" value="Na_transp"/>
    <property type="match status" value="1"/>
</dbReference>
<dbReference type="InterPro" id="IPR000175">
    <property type="entry name" value="Na/ntran_symport"/>
</dbReference>
<proteinExistence type="inferred from homology"/>
<keyword evidence="3 6" id="KW-0812">Transmembrane</keyword>
<feature type="transmembrane region" description="Helical" evidence="7">
    <location>
        <begin position="213"/>
        <end position="242"/>
    </location>
</feature>
<dbReference type="Pfam" id="PF00209">
    <property type="entry name" value="SNF"/>
    <property type="match status" value="2"/>
</dbReference>
<dbReference type="CDD" id="cd10336">
    <property type="entry name" value="SLC6sbd_Tyt1-Like"/>
    <property type="match status" value="1"/>
</dbReference>
<comment type="subcellular location">
    <subcellularLocation>
        <location evidence="1">Membrane</location>
        <topology evidence="1">Multi-pass membrane protein</topology>
    </subcellularLocation>
</comment>
<dbReference type="GO" id="GO:0015293">
    <property type="term" value="F:symporter activity"/>
    <property type="evidence" value="ECO:0007669"/>
    <property type="project" value="UniProtKB-KW"/>
</dbReference>
<evidence type="ECO:0000313" key="8">
    <source>
        <dbReference type="EMBL" id="SCJ42149.1"/>
    </source>
</evidence>
<evidence type="ECO:0000256" key="5">
    <source>
        <dbReference type="ARBA" id="ARBA00023136"/>
    </source>
</evidence>
<dbReference type="InterPro" id="IPR037272">
    <property type="entry name" value="SNS_sf"/>
</dbReference>
<evidence type="ECO:0000256" key="7">
    <source>
        <dbReference type="SAM" id="Phobius"/>
    </source>
</evidence>
<dbReference type="EMBL" id="FMHG01000001">
    <property type="protein sequence ID" value="SCJ42149.1"/>
    <property type="molecule type" value="Genomic_DNA"/>
</dbReference>
<keyword evidence="5 7" id="KW-0472">Membrane</keyword>
<dbReference type="PROSITE" id="PS50267">
    <property type="entry name" value="NA_NEUROTRAN_SYMP_3"/>
    <property type="match status" value="1"/>
</dbReference>
<organism evidence="8">
    <name type="scientific">uncultured Anaerotruncus sp</name>
    <dbReference type="NCBI Taxonomy" id="905011"/>
    <lineage>
        <taxon>Bacteria</taxon>
        <taxon>Bacillati</taxon>
        <taxon>Bacillota</taxon>
        <taxon>Clostridia</taxon>
        <taxon>Eubacteriales</taxon>
        <taxon>Oscillospiraceae</taxon>
        <taxon>Anaerotruncus</taxon>
        <taxon>environmental samples</taxon>
    </lineage>
</organism>
<feature type="transmembrane region" description="Helical" evidence="7">
    <location>
        <begin position="428"/>
        <end position="447"/>
    </location>
</feature>
<dbReference type="InterPro" id="IPR047218">
    <property type="entry name" value="YocR/YhdH-like"/>
</dbReference>
<feature type="transmembrane region" description="Helical" evidence="7">
    <location>
        <begin position="143"/>
        <end position="161"/>
    </location>
</feature>
<evidence type="ECO:0000256" key="4">
    <source>
        <dbReference type="ARBA" id="ARBA00022989"/>
    </source>
</evidence>
<feature type="transmembrane region" description="Helical" evidence="7">
    <location>
        <begin position="346"/>
        <end position="367"/>
    </location>
</feature>
<accession>A0A1C6G9V1</accession>
<evidence type="ECO:0000256" key="2">
    <source>
        <dbReference type="ARBA" id="ARBA00022448"/>
    </source>
</evidence>
<keyword evidence="6" id="KW-0769">Symport</keyword>
<feature type="transmembrane region" description="Helical" evidence="7">
    <location>
        <begin position="173"/>
        <end position="201"/>
    </location>
</feature>
<gene>
    <name evidence="8" type="ORF">SAMEA3545359_00288</name>
</gene>
<evidence type="ECO:0000256" key="6">
    <source>
        <dbReference type="RuleBase" id="RU003732"/>
    </source>
</evidence>
<comment type="similarity">
    <text evidence="6">Belongs to the sodium:neurotransmitter symporter (SNF) (TC 2.A.22) family.</text>
</comment>
<feature type="transmembrane region" description="Helical" evidence="7">
    <location>
        <begin position="387"/>
        <end position="407"/>
    </location>
</feature>
<dbReference type="PROSITE" id="PS00610">
    <property type="entry name" value="NA_NEUROTRAN_SYMP_1"/>
    <property type="match status" value="1"/>
</dbReference>
<protein>
    <recommendedName>
        <fullName evidence="6">Transporter</fullName>
    </recommendedName>
</protein>
<dbReference type="PRINTS" id="PR00176">
    <property type="entry name" value="NANEUSMPORT"/>
</dbReference>
<dbReference type="PANTHER" id="PTHR42948:SF1">
    <property type="entry name" value="TRANSPORTER"/>
    <property type="match status" value="1"/>
</dbReference>
<feature type="transmembrane region" description="Helical" evidence="7">
    <location>
        <begin position="254"/>
        <end position="276"/>
    </location>
</feature>
<dbReference type="SUPFAM" id="SSF161070">
    <property type="entry name" value="SNF-like"/>
    <property type="match status" value="1"/>
</dbReference>
<reference evidence="8" key="1">
    <citation type="submission" date="2015-09" db="EMBL/GenBank/DDBJ databases">
        <authorList>
            <consortium name="Pathogen Informatics"/>
        </authorList>
    </citation>
    <scope>NUCLEOTIDE SEQUENCE</scope>
    <source>
        <strain evidence="8">2789STDY5834896</strain>
    </source>
</reference>
<evidence type="ECO:0000256" key="1">
    <source>
        <dbReference type="ARBA" id="ARBA00004141"/>
    </source>
</evidence>
<feature type="transmembrane region" description="Helical" evidence="7">
    <location>
        <begin position="12"/>
        <end position="33"/>
    </location>
</feature>
<keyword evidence="2 6" id="KW-0813">Transport</keyword>
<dbReference type="GO" id="GO:0016020">
    <property type="term" value="C:membrane"/>
    <property type="evidence" value="ECO:0007669"/>
    <property type="project" value="UniProtKB-SubCell"/>
</dbReference>
<sequence>MDNKKKPSRGHFTGSLGFIMAAAGSAIGLGNLWKFPYVAGISGGGLFIVFYLVFALILGIPIMLSEMAVGRNTQLNAIGAFRSINKKWSFVGVIEISCAFIILSYYSVVGGWVMKYIGSYLTGASVSDPAAFDTFVASPVQPVVWHLLFMAVAVLVVIGGVQKGIETCSKWLLPLLFVLLIGVVVRAVTLPGAFAGLRFLFVPDTSLLSDPKALINAVVLAMGQVFFSLSLGLGIAITYGSYLKKDTNITKDTCTVVGLDTLMALLSGMAIMPAVFSFGMEPTGGPGLIFKTLPAVFDSMPLGRIFGLAFFFLVFIAALTSAIALLEVVASFFIDTFHWKRRTATLVMGGIMAAIGVFASLSMGPLADFTIGGMNLFDAMGFLTDKILMPLAALATCIFVGHIWGVGNVTSEVERCGKRFAIRRAYSFLIRWVAPVLIGIIFVMGLISN</sequence>
<evidence type="ECO:0000256" key="3">
    <source>
        <dbReference type="ARBA" id="ARBA00022692"/>
    </source>
</evidence>
<dbReference type="PANTHER" id="PTHR42948">
    <property type="entry name" value="TRANSPORTER"/>
    <property type="match status" value="1"/>
</dbReference>
<keyword evidence="4 7" id="KW-1133">Transmembrane helix</keyword>